<dbReference type="OrthoDB" id="2303713at2759"/>
<gene>
    <name evidence="1" type="ORF">BC936DRAFT_145169</name>
</gene>
<protein>
    <submittedName>
        <fullName evidence="1">Uncharacterized protein</fullName>
    </submittedName>
</protein>
<dbReference type="SUPFAM" id="SSF52540">
    <property type="entry name" value="P-loop containing nucleoside triphosphate hydrolases"/>
    <property type="match status" value="1"/>
</dbReference>
<name>A0A433DAR8_9FUNG</name>
<accession>A0A433DAR8</accession>
<proteinExistence type="predicted"/>
<sequence length="627" mass="71068">MKSIHYTAFRHCPTKIIFHTFSEESPVAFSEESPVAFSEESPVAKRRRTDGWITYIAADGKGVLLPPEIISMLNGDNSFAPAPRSSFKEMLQIVKPGDVITLPSLGQKPKHYGSGYQGFTFVVTEQMEEVWGELAADTMHSIIRLLSGPMGVGKSYLAMFLAAMAYAEAWPLLYISDAAALDQYLSSKTCEEICKRFLALNKDILTSTDLEILVTYVDNTFPVVDACAGQIMGTLLKRHACKTLLVVDEHGVLFNRKSPITPRKNILDSLTNLNWWNQENGTRVVLTGTAHAKFEKKYLPSDMEDCVLFVGPLSQTVFDKLLWLHPELRNPDNAVKVREITNCVPRELVRLVKDHFGDGNSTSFDQKLQDFRNDQRRRFLKDASNYYDFNSLTEMEQTLYRKALSSMFLRSTLGEPTIDFSWQFLDAGLVYRLRENDKVLHKPLCPAALDALLDLYRNCPLPIDMKVASLKGTLSGDDFEDVLFHRLLQFGQVTFDANNIAGKKMAPVHIQFKHFVYLEPKQFTPGPHYAESFVRGYPGYPRFDFMLGRMFIQVSISTFGGHNKKSASIEKAFELPQHKTHKSKEKRNQIERYLDEVFGGTHQAHIDDDKHFVVTQNGQPSFGSKTP</sequence>
<keyword evidence="2" id="KW-1185">Reference proteome</keyword>
<evidence type="ECO:0000313" key="1">
    <source>
        <dbReference type="EMBL" id="RUP47922.1"/>
    </source>
</evidence>
<reference evidence="1 2" key="1">
    <citation type="journal article" date="2018" name="New Phytol.">
        <title>Phylogenomics of Endogonaceae and evolution of mycorrhizas within Mucoromycota.</title>
        <authorList>
            <person name="Chang Y."/>
            <person name="Desiro A."/>
            <person name="Na H."/>
            <person name="Sandor L."/>
            <person name="Lipzen A."/>
            <person name="Clum A."/>
            <person name="Barry K."/>
            <person name="Grigoriev I.V."/>
            <person name="Martin F.M."/>
            <person name="Stajich J.E."/>
            <person name="Smith M.E."/>
            <person name="Bonito G."/>
            <person name="Spatafora J.W."/>
        </authorList>
    </citation>
    <scope>NUCLEOTIDE SEQUENCE [LARGE SCALE GENOMIC DNA]</scope>
    <source>
        <strain evidence="1 2">GMNB39</strain>
    </source>
</reference>
<dbReference type="EMBL" id="RBNI01003941">
    <property type="protein sequence ID" value="RUP47922.1"/>
    <property type="molecule type" value="Genomic_DNA"/>
</dbReference>
<dbReference type="InterPro" id="IPR027417">
    <property type="entry name" value="P-loop_NTPase"/>
</dbReference>
<comment type="caution">
    <text evidence="1">The sequence shown here is derived from an EMBL/GenBank/DDBJ whole genome shotgun (WGS) entry which is preliminary data.</text>
</comment>
<evidence type="ECO:0000313" key="2">
    <source>
        <dbReference type="Proteomes" id="UP000268093"/>
    </source>
</evidence>
<dbReference type="AlphaFoldDB" id="A0A433DAR8"/>
<organism evidence="1 2">
    <name type="scientific">Jimgerdemannia flammicorona</name>
    <dbReference type="NCBI Taxonomy" id="994334"/>
    <lineage>
        <taxon>Eukaryota</taxon>
        <taxon>Fungi</taxon>
        <taxon>Fungi incertae sedis</taxon>
        <taxon>Mucoromycota</taxon>
        <taxon>Mucoromycotina</taxon>
        <taxon>Endogonomycetes</taxon>
        <taxon>Endogonales</taxon>
        <taxon>Endogonaceae</taxon>
        <taxon>Jimgerdemannia</taxon>
    </lineage>
</organism>
<dbReference type="Proteomes" id="UP000268093">
    <property type="component" value="Unassembled WGS sequence"/>
</dbReference>